<evidence type="ECO:0000256" key="1">
    <source>
        <dbReference type="SAM" id="Phobius"/>
    </source>
</evidence>
<feature type="transmembrane region" description="Helical" evidence="1">
    <location>
        <begin position="211"/>
        <end position="230"/>
    </location>
</feature>
<accession>A0A1H9BPW8</accession>
<feature type="transmembrane region" description="Helical" evidence="1">
    <location>
        <begin position="18"/>
        <end position="37"/>
    </location>
</feature>
<feature type="transmembrane region" description="Helical" evidence="1">
    <location>
        <begin position="258"/>
        <end position="278"/>
    </location>
</feature>
<evidence type="ECO:0000313" key="3">
    <source>
        <dbReference type="Proteomes" id="UP000198833"/>
    </source>
</evidence>
<dbReference type="EMBL" id="FOEN01000003">
    <property type="protein sequence ID" value="SEP90935.1"/>
    <property type="molecule type" value="Genomic_DNA"/>
</dbReference>
<dbReference type="OrthoDB" id="1641057at2"/>
<dbReference type="AlphaFoldDB" id="A0A1H9BPW8"/>
<keyword evidence="1" id="KW-1133">Transmembrane helix</keyword>
<keyword evidence="1" id="KW-0472">Membrane</keyword>
<name>A0A1H9BPW8_9LACT</name>
<feature type="transmembrane region" description="Helical" evidence="1">
    <location>
        <begin position="101"/>
        <end position="118"/>
    </location>
</feature>
<dbReference type="STRING" id="89093.SAMN04488558_10367"/>
<keyword evidence="1" id="KW-0812">Transmembrane</keyword>
<sequence length="289" mass="33477">MLNFIRYDIRRMFNSKGLWLGLLMINLFLALMTFINYHEVQQTYADYQQEAMNQSQPDEQSGLVIERSTEGGQIMTEEEFLANQAEVKASMIFDRFVIDNFPMVIVFAYIYLANFVAADFSSGFLKNMLPLSGAKWKWLLAKIVSVACFYPVLLLNNMIFAVINELLSGQFMTQIHWRDHLQLILPQLSLLMIICLVSVMVMLFSQNKVTTIVIATLMGMGLHTQLLTIIENSLGIDLVQQLYSSQLLQMGTQFEGQILPLLIRGLIMILLLYLFNYWQIYRMDFNFEH</sequence>
<protein>
    <recommendedName>
        <fullName evidence="4">ABC-2 family transporter protein</fullName>
    </recommendedName>
</protein>
<reference evidence="2 3" key="1">
    <citation type="submission" date="2016-10" db="EMBL/GenBank/DDBJ databases">
        <authorList>
            <person name="de Groot N.N."/>
        </authorList>
    </citation>
    <scope>NUCLEOTIDE SEQUENCE [LARGE SCALE GENOMIC DNA]</scope>
    <source>
        <strain evidence="2 3">DSM 15695</strain>
    </source>
</reference>
<organism evidence="2 3">
    <name type="scientific">Ignavigranum ruoffiae</name>
    <dbReference type="NCBI Taxonomy" id="89093"/>
    <lineage>
        <taxon>Bacteria</taxon>
        <taxon>Bacillati</taxon>
        <taxon>Bacillota</taxon>
        <taxon>Bacilli</taxon>
        <taxon>Lactobacillales</taxon>
        <taxon>Aerococcaceae</taxon>
        <taxon>Ignavigranum</taxon>
    </lineage>
</organism>
<evidence type="ECO:0008006" key="4">
    <source>
        <dbReference type="Google" id="ProtNLM"/>
    </source>
</evidence>
<dbReference type="RefSeq" id="WP_092570807.1">
    <property type="nucleotide sequence ID" value="NZ_FOEN01000003.1"/>
</dbReference>
<evidence type="ECO:0000313" key="2">
    <source>
        <dbReference type="EMBL" id="SEP90935.1"/>
    </source>
</evidence>
<gene>
    <name evidence="2" type="ORF">SAMN04488558_10367</name>
</gene>
<feature type="transmembrane region" description="Helical" evidence="1">
    <location>
        <begin position="183"/>
        <end position="204"/>
    </location>
</feature>
<feature type="transmembrane region" description="Helical" evidence="1">
    <location>
        <begin position="139"/>
        <end position="163"/>
    </location>
</feature>
<dbReference type="Proteomes" id="UP000198833">
    <property type="component" value="Unassembled WGS sequence"/>
</dbReference>
<proteinExistence type="predicted"/>
<keyword evidence="3" id="KW-1185">Reference proteome</keyword>